<organism evidence="8 9">
    <name type="scientific">Cajanus cajan</name>
    <name type="common">Pigeon pea</name>
    <name type="synonym">Cajanus indicus</name>
    <dbReference type="NCBI Taxonomy" id="3821"/>
    <lineage>
        <taxon>Eukaryota</taxon>
        <taxon>Viridiplantae</taxon>
        <taxon>Streptophyta</taxon>
        <taxon>Embryophyta</taxon>
        <taxon>Tracheophyta</taxon>
        <taxon>Spermatophyta</taxon>
        <taxon>Magnoliopsida</taxon>
        <taxon>eudicotyledons</taxon>
        <taxon>Gunneridae</taxon>
        <taxon>Pentapetalae</taxon>
        <taxon>rosids</taxon>
        <taxon>fabids</taxon>
        <taxon>Fabales</taxon>
        <taxon>Fabaceae</taxon>
        <taxon>Papilionoideae</taxon>
        <taxon>50 kb inversion clade</taxon>
        <taxon>NPAAA clade</taxon>
        <taxon>indigoferoid/millettioid clade</taxon>
        <taxon>Phaseoleae</taxon>
        <taxon>Cajanus</taxon>
    </lineage>
</organism>
<dbReference type="PROSITE" id="PS50878">
    <property type="entry name" value="RT_POL"/>
    <property type="match status" value="1"/>
</dbReference>
<keyword evidence="6" id="KW-0695">RNA-directed DNA polymerase</keyword>
<evidence type="ECO:0000256" key="4">
    <source>
        <dbReference type="ARBA" id="ARBA00022759"/>
    </source>
</evidence>
<name>A0A151RMY6_CAJCA</name>
<evidence type="ECO:0000256" key="5">
    <source>
        <dbReference type="ARBA" id="ARBA00022801"/>
    </source>
</evidence>
<keyword evidence="5" id="KW-0378">Hydrolase</keyword>
<dbReference type="InterPro" id="IPR043502">
    <property type="entry name" value="DNA/RNA_pol_sf"/>
</dbReference>
<dbReference type="Pfam" id="PF17917">
    <property type="entry name" value="RT_RNaseH"/>
    <property type="match status" value="1"/>
</dbReference>
<keyword evidence="4" id="KW-0255">Endonuclease</keyword>
<evidence type="ECO:0000313" key="8">
    <source>
        <dbReference type="EMBL" id="KYP43863.1"/>
    </source>
</evidence>
<dbReference type="GO" id="GO:0003964">
    <property type="term" value="F:RNA-directed DNA polymerase activity"/>
    <property type="evidence" value="ECO:0007669"/>
    <property type="project" value="UniProtKB-KW"/>
</dbReference>
<dbReference type="PANTHER" id="PTHR37984">
    <property type="entry name" value="PROTEIN CBG26694"/>
    <property type="match status" value="1"/>
</dbReference>
<dbReference type="FunFam" id="3.30.70.270:FF:000020">
    <property type="entry name" value="Transposon Tf2-6 polyprotein-like Protein"/>
    <property type="match status" value="1"/>
</dbReference>
<evidence type="ECO:0000256" key="1">
    <source>
        <dbReference type="ARBA" id="ARBA00022679"/>
    </source>
</evidence>
<dbReference type="Pfam" id="PF00078">
    <property type="entry name" value="RVT_1"/>
    <property type="match status" value="1"/>
</dbReference>
<feature type="domain" description="Reverse transcriptase" evidence="7">
    <location>
        <begin position="1"/>
        <end position="102"/>
    </location>
</feature>
<dbReference type="Proteomes" id="UP000075243">
    <property type="component" value="Unassembled WGS sequence"/>
</dbReference>
<protein>
    <submittedName>
        <fullName evidence="8">Retrovirus-related Pol polyprotein from transposon 297 family</fullName>
    </submittedName>
</protein>
<evidence type="ECO:0000313" key="9">
    <source>
        <dbReference type="Proteomes" id="UP000075243"/>
    </source>
</evidence>
<dbReference type="InterPro" id="IPR050951">
    <property type="entry name" value="Retrovirus_Pol_polyprotein"/>
</dbReference>
<dbReference type="EMBL" id="KQ483650">
    <property type="protein sequence ID" value="KYP43863.1"/>
    <property type="molecule type" value="Genomic_DNA"/>
</dbReference>
<dbReference type="CDD" id="cd09274">
    <property type="entry name" value="RNase_HI_RT_Ty3"/>
    <property type="match status" value="1"/>
</dbReference>
<sequence length="263" mass="30823">MNVIFSKFLRKFLLVFFDDILIYSKSKVEHLQHLRKVLSVMRANKLFAKKSKCYFGVNRVEYLGHFLSKDGVSTDLVKIQAVKDWPLPQTIKQLRGFLGLTGYYRRFVKGYGTIARPLIDMLKKDNFSWTYKSKVAFTKLKEGMIAAPVLALPDFNKTFIVEVNASGYGIGVVLMQDHHPLAFINRTLNQQQQVLSIYEKELIVVVFAVQKWRHYLLNIHFVIKTDHRSLKYILDQRLTTAFQQKWLVKLMEFNFSIEYKEGK</sequence>
<dbReference type="SUPFAM" id="SSF56672">
    <property type="entry name" value="DNA/RNA polymerases"/>
    <property type="match status" value="1"/>
</dbReference>
<keyword evidence="1" id="KW-0808">Transferase</keyword>
<keyword evidence="9" id="KW-1185">Reference proteome</keyword>
<evidence type="ECO:0000256" key="6">
    <source>
        <dbReference type="ARBA" id="ARBA00022918"/>
    </source>
</evidence>
<dbReference type="Gene3D" id="3.10.20.370">
    <property type="match status" value="1"/>
</dbReference>
<dbReference type="InterPro" id="IPR041373">
    <property type="entry name" value="RT_RNaseH"/>
</dbReference>
<dbReference type="Gramene" id="C.cajan_34312.t">
    <property type="protein sequence ID" value="C.cajan_34312.t.cds1"/>
    <property type="gene ID" value="C.cajan_34312"/>
</dbReference>
<evidence type="ECO:0000256" key="3">
    <source>
        <dbReference type="ARBA" id="ARBA00022722"/>
    </source>
</evidence>
<evidence type="ECO:0000259" key="7">
    <source>
        <dbReference type="PROSITE" id="PS50878"/>
    </source>
</evidence>
<reference evidence="8" key="1">
    <citation type="journal article" date="2012" name="Nat. Biotechnol.">
        <title>Draft genome sequence of pigeonpea (Cajanus cajan), an orphan legume crop of resource-poor farmers.</title>
        <authorList>
            <person name="Varshney R.K."/>
            <person name="Chen W."/>
            <person name="Li Y."/>
            <person name="Bharti A.K."/>
            <person name="Saxena R.K."/>
            <person name="Schlueter J.A."/>
            <person name="Donoghue M.T."/>
            <person name="Azam S."/>
            <person name="Fan G."/>
            <person name="Whaley A.M."/>
            <person name="Farmer A.D."/>
            <person name="Sheridan J."/>
            <person name="Iwata A."/>
            <person name="Tuteja R."/>
            <person name="Penmetsa R.V."/>
            <person name="Wu W."/>
            <person name="Upadhyaya H.D."/>
            <person name="Yang S.P."/>
            <person name="Shah T."/>
            <person name="Saxena K.B."/>
            <person name="Michael T."/>
            <person name="McCombie W.R."/>
            <person name="Yang B."/>
            <person name="Zhang G."/>
            <person name="Yang H."/>
            <person name="Wang J."/>
            <person name="Spillane C."/>
            <person name="Cook D.R."/>
            <person name="May G.D."/>
            <person name="Xu X."/>
            <person name="Jackson S.A."/>
        </authorList>
    </citation>
    <scope>NUCLEOTIDE SEQUENCE [LARGE SCALE GENOMIC DNA]</scope>
</reference>
<dbReference type="OMA" id="WANFLAN"/>
<dbReference type="InterPro" id="IPR043128">
    <property type="entry name" value="Rev_trsase/Diguanyl_cyclase"/>
</dbReference>
<gene>
    <name evidence="8" type="ORF">KK1_034682</name>
</gene>
<evidence type="ECO:0000256" key="2">
    <source>
        <dbReference type="ARBA" id="ARBA00022695"/>
    </source>
</evidence>
<dbReference type="GO" id="GO:0016787">
    <property type="term" value="F:hydrolase activity"/>
    <property type="evidence" value="ECO:0007669"/>
    <property type="project" value="UniProtKB-KW"/>
</dbReference>
<keyword evidence="3" id="KW-0540">Nuclease</keyword>
<keyword evidence="2" id="KW-0548">Nucleotidyltransferase</keyword>
<accession>A0A151RMY6</accession>
<dbReference type="PANTHER" id="PTHR37984:SF5">
    <property type="entry name" value="PROTEIN NYNRIN-LIKE"/>
    <property type="match status" value="1"/>
</dbReference>
<dbReference type="InterPro" id="IPR000477">
    <property type="entry name" value="RT_dom"/>
</dbReference>
<dbReference type="AlphaFoldDB" id="A0A151RMY6"/>
<proteinExistence type="predicted"/>
<dbReference type="GO" id="GO:0004519">
    <property type="term" value="F:endonuclease activity"/>
    <property type="evidence" value="ECO:0007669"/>
    <property type="project" value="UniProtKB-KW"/>
</dbReference>
<dbReference type="Gene3D" id="3.30.70.270">
    <property type="match status" value="2"/>
</dbReference>